<evidence type="ECO:0000313" key="3">
    <source>
        <dbReference type="Proteomes" id="UP000013782"/>
    </source>
</evidence>
<dbReference type="OrthoDB" id="2323347at2"/>
<dbReference type="Pfam" id="PF11148">
    <property type="entry name" value="DUF2922"/>
    <property type="match status" value="1"/>
</dbReference>
<feature type="compositionally biased region" description="Basic residues" evidence="1">
    <location>
        <begin position="326"/>
        <end position="336"/>
    </location>
</feature>
<dbReference type="PATRIC" id="fig|1158607.3.peg.998"/>
<comment type="caution">
    <text evidence="2">The sequence shown here is derived from an EMBL/GenBank/DDBJ whole genome shotgun (WGS) entry which is preliminary data.</text>
</comment>
<sequence length="336" mass="36429">MLSLVATFENSDGSRQNWTFKNPDPNKPAAEIRAALEAMANLYLFEKDGVRLFTKVISEKFVETIERPLFDFSKGKAGLKATQTKQFVSSRTATKSLESAESSIGEAAQRVIAPVKSAMKTIKETVTTAKPAVETVQTNKATIKSPQSVIDPVQVPKKSFEAMIDQVQSSSSAMTPADQKLKTVVNPVVTAKSAIKVPKTVGKSAVQQAPNILLNPAVQAMQLSEVLAAAKPKNSQSQITLKQHTSMNRPVITPPKSAHDQGLMEILLPEEAVAAMSDQELRAFVTAQLPKGTVLTNLNIEDLRASSKESSSQLECLKSQQGNTGSRKKKRSKKNR</sequence>
<dbReference type="AlphaFoldDB" id="R2QIA5"/>
<dbReference type="InterPro" id="IPR021321">
    <property type="entry name" value="DUF2922"/>
</dbReference>
<gene>
    <name evidence="2" type="ORF">UAU_00992</name>
</gene>
<accession>R2QIA5</accession>
<dbReference type="HOGENOM" id="CLU_825721_0_0_9"/>
<evidence type="ECO:0000313" key="2">
    <source>
        <dbReference type="EMBL" id="EOH96342.1"/>
    </source>
</evidence>
<evidence type="ECO:0008006" key="4">
    <source>
        <dbReference type="Google" id="ProtNLM"/>
    </source>
</evidence>
<name>R2QIA5_9ENTE</name>
<keyword evidence="3" id="KW-1185">Reference proteome</keyword>
<proteinExistence type="predicted"/>
<organism evidence="2 3">
    <name type="scientific">Enterococcus pallens ATCC BAA-351</name>
    <dbReference type="NCBI Taxonomy" id="1158607"/>
    <lineage>
        <taxon>Bacteria</taxon>
        <taxon>Bacillati</taxon>
        <taxon>Bacillota</taxon>
        <taxon>Bacilli</taxon>
        <taxon>Lactobacillales</taxon>
        <taxon>Enterococcaceae</taxon>
        <taxon>Enterococcus</taxon>
    </lineage>
</organism>
<dbReference type="EMBL" id="AJAQ01000008">
    <property type="protein sequence ID" value="EOH96342.1"/>
    <property type="molecule type" value="Genomic_DNA"/>
</dbReference>
<evidence type="ECO:0000256" key="1">
    <source>
        <dbReference type="SAM" id="MobiDB-lite"/>
    </source>
</evidence>
<dbReference type="eggNOG" id="ENOG5030NEH">
    <property type="taxonomic scope" value="Bacteria"/>
</dbReference>
<dbReference type="Proteomes" id="UP000013782">
    <property type="component" value="Unassembled WGS sequence"/>
</dbReference>
<feature type="compositionally biased region" description="Polar residues" evidence="1">
    <location>
        <begin position="308"/>
        <end position="325"/>
    </location>
</feature>
<reference evidence="2 3" key="1">
    <citation type="submission" date="2013-02" db="EMBL/GenBank/DDBJ databases">
        <title>The Genome Sequence of Enterococcus pallens BAA-351.</title>
        <authorList>
            <consortium name="The Broad Institute Genome Sequencing Platform"/>
            <consortium name="The Broad Institute Genome Sequencing Center for Infectious Disease"/>
            <person name="Earl A.M."/>
            <person name="Gilmore M.S."/>
            <person name="Lebreton F."/>
            <person name="Walker B."/>
            <person name="Young S.K."/>
            <person name="Zeng Q."/>
            <person name="Gargeya S."/>
            <person name="Fitzgerald M."/>
            <person name="Haas B."/>
            <person name="Abouelleil A."/>
            <person name="Alvarado L."/>
            <person name="Arachchi H.M."/>
            <person name="Berlin A.M."/>
            <person name="Chapman S.B."/>
            <person name="Dewar J."/>
            <person name="Goldberg J."/>
            <person name="Griggs A."/>
            <person name="Gujja S."/>
            <person name="Hansen M."/>
            <person name="Howarth C."/>
            <person name="Imamovic A."/>
            <person name="Larimer J."/>
            <person name="McCowan C."/>
            <person name="Murphy C."/>
            <person name="Neiman D."/>
            <person name="Pearson M."/>
            <person name="Priest M."/>
            <person name="Roberts A."/>
            <person name="Saif S."/>
            <person name="Shea T."/>
            <person name="Sisk P."/>
            <person name="Sykes S."/>
            <person name="Wortman J."/>
            <person name="Nusbaum C."/>
            <person name="Birren B."/>
        </authorList>
    </citation>
    <scope>NUCLEOTIDE SEQUENCE [LARGE SCALE GENOMIC DNA]</scope>
    <source>
        <strain evidence="2 3">ATCC BAA-351</strain>
    </source>
</reference>
<protein>
    <recommendedName>
        <fullName evidence="4">DUF2922 family protein</fullName>
    </recommendedName>
</protein>
<feature type="region of interest" description="Disordered" evidence="1">
    <location>
        <begin position="305"/>
        <end position="336"/>
    </location>
</feature>
<dbReference type="RefSeq" id="WP_010756047.1">
    <property type="nucleotide sequence ID" value="NZ_ASWD01000007.1"/>
</dbReference>